<proteinExistence type="predicted"/>
<keyword evidence="3" id="KW-1185">Reference proteome</keyword>
<gene>
    <name evidence="2" type="ORF">BDFB_013710</name>
</gene>
<feature type="compositionally biased region" description="Polar residues" evidence="1">
    <location>
        <begin position="84"/>
        <end position="103"/>
    </location>
</feature>
<sequence>SLVSSSRANNDSFSIGSIVQIEHEFIVCGRNLEFKGDRLSGLDFLDKFKPVLDFKNDILSLRGYSLPLHDDRSIPRHRVINNNNQAESFDSKDNNNISQSSKSAKQRRLITSDVLREPIQGIKHPHLVRLTEDLTIPAFHGCDYSVTVGTRVPSGAMVCEPLHHTPPGFCVAYGVVDIPTRTLNNCNRNIVVRILNTTPIPQTINRHTPIANLAFVSRSDEEVNPTRETGSLSRYPELMDSLRGCHLQGHELEKVRDLLVEYQDIFAERRGPLK</sequence>
<reference evidence="2 3" key="1">
    <citation type="submission" date="2017-03" db="EMBL/GenBank/DDBJ databases">
        <title>Genome of the blue death feigning beetle - Asbolus verrucosus.</title>
        <authorList>
            <person name="Rider S.D."/>
        </authorList>
    </citation>
    <scope>NUCLEOTIDE SEQUENCE [LARGE SCALE GENOMIC DNA]</scope>
    <source>
        <strain evidence="2">Butters</strain>
        <tissue evidence="2">Head and leg muscle</tissue>
    </source>
</reference>
<feature type="region of interest" description="Disordered" evidence="1">
    <location>
        <begin position="84"/>
        <end position="105"/>
    </location>
</feature>
<accession>A0A482V9L5</accession>
<evidence type="ECO:0000256" key="1">
    <source>
        <dbReference type="SAM" id="MobiDB-lite"/>
    </source>
</evidence>
<dbReference type="EMBL" id="QDEB01124529">
    <property type="protein sequence ID" value="RZB39873.1"/>
    <property type="molecule type" value="Genomic_DNA"/>
</dbReference>
<evidence type="ECO:0000313" key="2">
    <source>
        <dbReference type="EMBL" id="RZB39873.1"/>
    </source>
</evidence>
<evidence type="ECO:0000313" key="3">
    <source>
        <dbReference type="Proteomes" id="UP000292052"/>
    </source>
</evidence>
<feature type="non-terminal residue" evidence="2">
    <location>
        <position position="274"/>
    </location>
</feature>
<feature type="non-terminal residue" evidence="2">
    <location>
        <position position="1"/>
    </location>
</feature>
<comment type="caution">
    <text evidence="2">The sequence shown here is derived from an EMBL/GenBank/DDBJ whole genome shotgun (WGS) entry which is preliminary data.</text>
</comment>
<organism evidence="2 3">
    <name type="scientific">Asbolus verrucosus</name>
    <name type="common">Desert ironclad beetle</name>
    <dbReference type="NCBI Taxonomy" id="1661398"/>
    <lineage>
        <taxon>Eukaryota</taxon>
        <taxon>Metazoa</taxon>
        <taxon>Ecdysozoa</taxon>
        <taxon>Arthropoda</taxon>
        <taxon>Hexapoda</taxon>
        <taxon>Insecta</taxon>
        <taxon>Pterygota</taxon>
        <taxon>Neoptera</taxon>
        <taxon>Endopterygota</taxon>
        <taxon>Coleoptera</taxon>
        <taxon>Polyphaga</taxon>
        <taxon>Cucujiformia</taxon>
        <taxon>Tenebrionidae</taxon>
        <taxon>Pimeliinae</taxon>
        <taxon>Asbolus</taxon>
    </lineage>
</organism>
<dbReference type="OrthoDB" id="6776990at2759"/>
<dbReference type="STRING" id="1661398.A0A482V9L5"/>
<protein>
    <submittedName>
        <fullName evidence="2">Uncharacterized protein</fullName>
    </submittedName>
</protein>
<dbReference type="AlphaFoldDB" id="A0A482V9L5"/>
<dbReference type="Proteomes" id="UP000292052">
    <property type="component" value="Unassembled WGS sequence"/>
</dbReference>
<name>A0A482V9L5_ASBVE</name>